<protein>
    <submittedName>
        <fullName evidence="2">Cytosolic endo-beta-N-acetylglucosaminidase</fullName>
    </submittedName>
</protein>
<dbReference type="Pfam" id="PF03644">
    <property type="entry name" value="Glyco_hydro_85"/>
    <property type="match status" value="1"/>
</dbReference>
<gene>
    <name evidence="2" type="ORF">CB0940_02451</name>
    <name evidence="3" type="ORF">RHO25_004203</name>
</gene>
<dbReference type="InterPro" id="IPR005201">
    <property type="entry name" value="TIM_ENGase"/>
</dbReference>
<dbReference type="GO" id="GO:0033925">
    <property type="term" value="F:mannosyl-glycoprotein endo-beta-N-acetylglucosaminidase activity"/>
    <property type="evidence" value="ECO:0007669"/>
    <property type="project" value="UniProtKB-EC"/>
</dbReference>
<dbReference type="InterPro" id="IPR032979">
    <property type="entry name" value="ENGase"/>
</dbReference>
<dbReference type="EMBL" id="CP134186">
    <property type="protein sequence ID" value="WPA99585.1"/>
    <property type="molecule type" value="Genomic_DNA"/>
</dbReference>
<reference evidence="2 4" key="1">
    <citation type="submission" date="2015-10" db="EMBL/GenBank/DDBJ databases">
        <title>The cercosporin biosynthetic gene cluster was horizontally transferred to several fungal lineages and shown to be expanded in Cercospora beticola based on microsynteny with recipient genomes.</title>
        <authorList>
            <person name="De Jonge R."/>
            <person name="Ebert M.K."/>
            <person name="Suttle J.C."/>
            <person name="Jurick Ii W.M."/>
            <person name="Secor G.A."/>
            <person name="Thomma B.P."/>
            <person name="Van De Peer Y."/>
            <person name="Bolton M.D."/>
        </authorList>
    </citation>
    <scope>NUCLEOTIDE SEQUENCE [LARGE SCALE GENOMIC DNA]</scope>
    <source>
        <strain evidence="2 4">09-40</strain>
    </source>
</reference>
<accession>A0A2G5I4H9</accession>
<dbReference type="PANTHER" id="PTHR13246:SF1">
    <property type="entry name" value="CYTOSOLIC ENDO-BETA-N-ACETYLGLUCOSAMINIDASE"/>
    <property type="match status" value="1"/>
</dbReference>
<dbReference type="Proteomes" id="UP001302367">
    <property type="component" value="Chromosome 3"/>
</dbReference>
<dbReference type="Gene3D" id="3.20.20.80">
    <property type="entry name" value="Glycosidases"/>
    <property type="match status" value="1"/>
</dbReference>
<evidence type="ECO:0000313" key="4">
    <source>
        <dbReference type="Proteomes" id="UP000230605"/>
    </source>
</evidence>
<evidence type="ECO:0000313" key="5">
    <source>
        <dbReference type="Proteomes" id="UP001302367"/>
    </source>
</evidence>
<feature type="domain" description="Cytosolic endo-beta-N-acetylglucosaminidase TIM barrel" evidence="1">
    <location>
        <begin position="82"/>
        <end position="393"/>
    </location>
</feature>
<keyword evidence="5" id="KW-1185">Reference proteome</keyword>
<dbReference type="PANTHER" id="PTHR13246">
    <property type="entry name" value="ENDO BETA N-ACETYLGLUCOSAMINIDASE"/>
    <property type="match status" value="1"/>
</dbReference>
<evidence type="ECO:0000259" key="1">
    <source>
        <dbReference type="Pfam" id="PF03644"/>
    </source>
</evidence>
<name>A0A2G5I4H9_CERBT</name>
<proteinExistence type="predicted"/>
<evidence type="ECO:0000313" key="3">
    <source>
        <dbReference type="EMBL" id="WPA99585.1"/>
    </source>
</evidence>
<reference evidence="3 5" key="2">
    <citation type="submission" date="2023-09" db="EMBL/GenBank/DDBJ databases">
        <title>Complete-Gapless Cercospora beticola genome.</title>
        <authorList>
            <person name="Wyatt N.A."/>
            <person name="Spanner R.E."/>
            <person name="Bolton M.D."/>
        </authorList>
    </citation>
    <scope>NUCLEOTIDE SEQUENCE [LARGE SCALE GENOMIC DNA]</scope>
    <source>
        <strain evidence="3">Cb09-40</strain>
    </source>
</reference>
<dbReference type="GO" id="GO:0005829">
    <property type="term" value="C:cytosol"/>
    <property type="evidence" value="ECO:0007669"/>
    <property type="project" value="UniProtKB-SubCell"/>
</dbReference>
<dbReference type="EMBL" id="LKMD01000101">
    <property type="protein sequence ID" value="PIA99706.1"/>
    <property type="molecule type" value="Genomic_DNA"/>
</dbReference>
<sequence length="710" mass="79724">MDQPSSQKSCVDAEWAEQRTRDALKGFTYFGTFDELLAWTPDDADALQKSNTPLLQRAESDSDHGAKVMLIHDYQGGYNDYESCQGQVVPKEQYSCNHLQFVETFVYFSHRLVSVPPPTWTNTCHRNGVIVLGTFIVEPGSNDVEYILQQDESGSFWVARKLANMAKCYGFDGWLINIETPFPLLSWSAAKLEGFLRQLRDELGVNSKVVWYDALTTLNFIWYQNTLNYMNLQFAIAAGSMLTNYKWDPELAQSGKARALESDLGLDNLYFGIDVWAQNYQQDRKHRRVTWPRLFGGGTGTGLGVQVLQELGLNAGLFAPGWSYEHFSDHNSAVEGAIWKGTPLPEDLACDCDPQRPHDTAPYQQHGVVEYAKAFPAGSSTFFHTNFERAFSRNDDGVVNAFLGFQNIQPFETESRPHAAQLQAKVHDSPSRCVLSIAPLSQGAMSRSRIQLAKMAVAALEPLKLTMRYRILHYAHRDLWLQADFQDSYGQRQSRREALVVTDKQLARLEWTLDINASEMGPIAQTEQPIFLESLFICFEFDQNSSSLEAAKSDILEIYSITVLTKSAKRPRCDISDLGLEKRGTGMNRHSRLHWKISSDPGQSHDDTAMPYSPITGPCAHFRISADGKELGRAYALEFVLPPSTERNGADMVREIKIAGIGFDRQVLCEATIILAEPDDGIQEEAAGWVLVEQAFLGKSSDRLSCVEKE</sequence>
<dbReference type="AlphaFoldDB" id="A0A2G5I4H9"/>
<organism evidence="2 4">
    <name type="scientific">Cercospora beticola</name>
    <name type="common">Sugarbeet leaf spot fungus</name>
    <dbReference type="NCBI Taxonomy" id="122368"/>
    <lineage>
        <taxon>Eukaryota</taxon>
        <taxon>Fungi</taxon>
        <taxon>Dikarya</taxon>
        <taxon>Ascomycota</taxon>
        <taxon>Pezizomycotina</taxon>
        <taxon>Dothideomycetes</taxon>
        <taxon>Dothideomycetidae</taxon>
        <taxon>Mycosphaerellales</taxon>
        <taxon>Mycosphaerellaceae</taxon>
        <taxon>Cercospora</taxon>
    </lineage>
</organism>
<evidence type="ECO:0000313" key="2">
    <source>
        <dbReference type="EMBL" id="PIA99706.1"/>
    </source>
</evidence>
<dbReference type="Proteomes" id="UP000230605">
    <property type="component" value="Chromosome 3"/>
</dbReference>
<dbReference type="OrthoDB" id="284473at2759"/>